<comment type="caution">
    <text evidence="2">The sequence shown here is derived from an EMBL/GenBank/DDBJ whole genome shotgun (WGS) entry which is preliminary data.</text>
</comment>
<keyword evidence="1" id="KW-1133">Transmembrane helix</keyword>
<dbReference type="Proteomes" id="UP000078287">
    <property type="component" value="Unassembled WGS sequence"/>
</dbReference>
<reference evidence="2 3" key="1">
    <citation type="submission" date="2016-04" db="EMBL/GenBank/DDBJ databases">
        <title>Chloroflexus islandicus sp. nov., a thermophilic filamentous anoxygenic phototrophic bacterium from geyser Strokkur (Iceland).</title>
        <authorList>
            <person name="Gaisin V.A."/>
            <person name="Kalashnikov A.M."/>
            <person name="Sukhacheva M.V."/>
            <person name="Grouzdev D.S."/>
            <person name="Ivanov T.M."/>
            <person name="Kuznetsov B."/>
            <person name="Gorlenko V.M."/>
        </authorList>
    </citation>
    <scope>NUCLEOTIDE SEQUENCE [LARGE SCALE GENOMIC DNA]</scope>
    <source>
        <strain evidence="3">isl-2</strain>
    </source>
</reference>
<evidence type="ECO:0000313" key="3">
    <source>
        <dbReference type="Proteomes" id="UP000078287"/>
    </source>
</evidence>
<keyword evidence="3" id="KW-1185">Reference proteome</keyword>
<keyword evidence="1" id="KW-0472">Membrane</keyword>
<dbReference type="AlphaFoldDB" id="A0A178MIF8"/>
<dbReference type="RefSeq" id="WP_066783033.1">
    <property type="nucleotide sequence ID" value="NZ_LWQS01000032.1"/>
</dbReference>
<dbReference type="OrthoDB" id="165564at2"/>
<feature type="transmembrane region" description="Helical" evidence="1">
    <location>
        <begin position="6"/>
        <end position="26"/>
    </location>
</feature>
<accession>A0A178MIF8</accession>
<keyword evidence="1" id="KW-0812">Transmembrane</keyword>
<name>A0A178MIF8_9CHLR</name>
<organism evidence="2 3">
    <name type="scientific">Chloroflexus islandicus</name>
    <dbReference type="NCBI Taxonomy" id="1707952"/>
    <lineage>
        <taxon>Bacteria</taxon>
        <taxon>Bacillati</taxon>
        <taxon>Chloroflexota</taxon>
        <taxon>Chloroflexia</taxon>
        <taxon>Chloroflexales</taxon>
        <taxon>Chloroflexineae</taxon>
        <taxon>Chloroflexaceae</taxon>
        <taxon>Chloroflexus</taxon>
    </lineage>
</organism>
<dbReference type="EMBL" id="LWQS01000032">
    <property type="protein sequence ID" value="OAN48343.1"/>
    <property type="molecule type" value="Genomic_DNA"/>
</dbReference>
<gene>
    <name evidence="2" type="ORF">A6A03_08125</name>
</gene>
<evidence type="ECO:0000313" key="2">
    <source>
        <dbReference type="EMBL" id="OAN48343.1"/>
    </source>
</evidence>
<sequence length="64" mass="7925">MDFWIMVGIVIFVFIGQAVLWSWVIIQRNKVAPDVKIFNWRELSQAFDRWLAERQRRRQNRSFR</sequence>
<evidence type="ECO:0000256" key="1">
    <source>
        <dbReference type="SAM" id="Phobius"/>
    </source>
</evidence>
<protein>
    <submittedName>
        <fullName evidence="2">Uncharacterized protein</fullName>
    </submittedName>
</protein>
<proteinExistence type="predicted"/>